<proteinExistence type="predicted"/>
<organism evidence="2 3">
    <name type="scientific">Mycetocola reblochoni REB411</name>
    <dbReference type="NCBI Taxonomy" id="1255698"/>
    <lineage>
        <taxon>Bacteria</taxon>
        <taxon>Bacillati</taxon>
        <taxon>Actinomycetota</taxon>
        <taxon>Actinomycetes</taxon>
        <taxon>Micrococcales</taxon>
        <taxon>Microbacteriaceae</taxon>
        <taxon>Mycetocola</taxon>
    </lineage>
</organism>
<evidence type="ECO:0000256" key="1">
    <source>
        <dbReference type="SAM" id="MobiDB-lite"/>
    </source>
</evidence>
<accession>A0A1R4I822</accession>
<gene>
    <name evidence="2" type="ORF">FM119_00275</name>
</gene>
<feature type="region of interest" description="Disordered" evidence="1">
    <location>
        <begin position="1"/>
        <end position="28"/>
    </location>
</feature>
<dbReference type="Proteomes" id="UP000196778">
    <property type="component" value="Unassembled WGS sequence"/>
</dbReference>
<protein>
    <submittedName>
        <fullName evidence="2">Uncharacterized protein</fullName>
    </submittedName>
</protein>
<keyword evidence="3" id="KW-1185">Reference proteome</keyword>
<dbReference type="AlphaFoldDB" id="A0A1R4I822"/>
<evidence type="ECO:0000313" key="3">
    <source>
        <dbReference type="Proteomes" id="UP000196778"/>
    </source>
</evidence>
<reference evidence="3" key="1">
    <citation type="submission" date="2017-02" db="EMBL/GenBank/DDBJ databases">
        <authorList>
            <person name="Dridi B."/>
        </authorList>
    </citation>
    <scope>NUCLEOTIDE SEQUENCE [LARGE SCALE GENOMIC DNA]</scope>
    <source>
        <strain evidence="3">EB411</strain>
    </source>
</reference>
<evidence type="ECO:0000313" key="2">
    <source>
        <dbReference type="EMBL" id="SJN15899.1"/>
    </source>
</evidence>
<dbReference type="OrthoDB" id="275232at2"/>
<name>A0A1R4I822_9MICO</name>
<sequence>MTVSIDRAAPSEGRGRARRAVTPEPTAPPRVARVFDGCSDGKPWFAAARPLVVDERERAELLALLATGTPLLRSAALRDAVTGEESAVPAGLRSDGVWIWSDASAYYVDQHWIAPDPELVAHLRVSGEPTPVDAPTRRRLYAALRPDNWESTTWPLA</sequence>
<dbReference type="RefSeq" id="WP_087135694.1">
    <property type="nucleotide sequence ID" value="NZ_FUKR01000002.1"/>
</dbReference>
<dbReference type="EMBL" id="FUKR01000002">
    <property type="protein sequence ID" value="SJN15899.1"/>
    <property type="molecule type" value="Genomic_DNA"/>
</dbReference>